<name>A0AAV2HIA8_LYMST</name>
<dbReference type="EMBL" id="CAXITT010000151">
    <property type="protein sequence ID" value="CAL1533764.1"/>
    <property type="molecule type" value="Genomic_DNA"/>
</dbReference>
<keyword evidence="2" id="KW-1185">Reference proteome</keyword>
<proteinExistence type="predicted"/>
<organism evidence="1 2">
    <name type="scientific">Lymnaea stagnalis</name>
    <name type="common">Great pond snail</name>
    <name type="synonym">Helix stagnalis</name>
    <dbReference type="NCBI Taxonomy" id="6523"/>
    <lineage>
        <taxon>Eukaryota</taxon>
        <taxon>Metazoa</taxon>
        <taxon>Spiralia</taxon>
        <taxon>Lophotrochozoa</taxon>
        <taxon>Mollusca</taxon>
        <taxon>Gastropoda</taxon>
        <taxon>Heterobranchia</taxon>
        <taxon>Euthyneura</taxon>
        <taxon>Panpulmonata</taxon>
        <taxon>Hygrophila</taxon>
        <taxon>Lymnaeoidea</taxon>
        <taxon>Lymnaeidae</taxon>
        <taxon>Lymnaea</taxon>
    </lineage>
</organism>
<dbReference type="AlphaFoldDB" id="A0AAV2HIA8"/>
<sequence length="113" mass="12897">MQLLSRLGAAPLAIKNLVNQSACLKLLSVSCSLNKLHSFPKRHDVLNEERVLDPKTKVIYVWRENSSGWYVVKTWKDYDVKMSVRAKGDIKHGGTHLQDSEGSEGFYHRIVRC</sequence>
<accession>A0AAV2HIA8</accession>
<gene>
    <name evidence="1" type="ORF">GSLYS_00007724001</name>
</gene>
<evidence type="ECO:0000313" key="2">
    <source>
        <dbReference type="Proteomes" id="UP001497497"/>
    </source>
</evidence>
<comment type="caution">
    <text evidence="1">The sequence shown here is derived from an EMBL/GenBank/DDBJ whole genome shotgun (WGS) entry which is preliminary data.</text>
</comment>
<evidence type="ECO:0000313" key="1">
    <source>
        <dbReference type="EMBL" id="CAL1533764.1"/>
    </source>
</evidence>
<reference evidence="1 2" key="1">
    <citation type="submission" date="2024-04" db="EMBL/GenBank/DDBJ databases">
        <authorList>
            <consortium name="Genoscope - CEA"/>
            <person name="William W."/>
        </authorList>
    </citation>
    <scope>NUCLEOTIDE SEQUENCE [LARGE SCALE GENOMIC DNA]</scope>
</reference>
<dbReference type="Proteomes" id="UP001497497">
    <property type="component" value="Unassembled WGS sequence"/>
</dbReference>
<protein>
    <submittedName>
        <fullName evidence="1">Uncharacterized protein</fullName>
    </submittedName>
</protein>